<protein>
    <submittedName>
        <fullName evidence="2">PIN domain-containing protein</fullName>
    </submittedName>
</protein>
<reference evidence="2 3" key="1">
    <citation type="journal article" date="2019" name="Int. J. Syst. Evol. Microbiol.">
        <title>The Global Catalogue of Microorganisms (GCM) 10K type strain sequencing project: providing services to taxonomists for standard genome sequencing and annotation.</title>
        <authorList>
            <consortium name="The Broad Institute Genomics Platform"/>
            <consortium name="The Broad Institute Genome Sequencing Center for Infectious Disease"/>
            <person name="Wu L."/>
            <person name="Ma J."/>
        </authorList>
    </citation>
    <scope>NUCLEOTIDE SEQUENCE [LARGE SCALE GENOMIC DNA]</scope>
    <source>
        <strain evidence="2 3">XZGYJ-43</strain>
    </source>
</reference>
<comment type="caution">
    <text evidence="2">The sequence shown here is derived from an EMBL/GenBank/DDBJ whole genome shotgun (WGS) entry which is preliminary data.</text>
</comment>
<evidence type="ECO:0000259" key="1">
    <source>
        <dbReference type="Pfam" id="PF01850"/>
    </source>
</evidence>
<dbReference type="RefSeq" id="WP_279527475.1">
    <property type="nucleotide sequence ID" value="NZ_CP122312.1"/>
</dbReference>
<dbReference type="SUPFAM" id="SSF88723">
    <property type="entry name" value="PIN domain-like"/>
    <property type="match status" value="1"/>
</dbReference>
<gene>
    <name evidence="2" type="ORF">ACFQJ9_14965</name>
</gene>
<dbReference type="AlphaFoldDB" id="A0ABD5Z6B6"/>
<dbReference type="InterPro" id="IPR029060">
    <property type="entry name" value="PIN-like_dom_sf"/>
</dbReference>
<keyword evidence="3" id="KW-1185">Reference proteome</keyword>
<sequence length="130" mass="14996">MTVYVETDFLLALAKDADWLQGSAEAALDEYEVETSAFSYLELVLARERYEFDYVQLVANLLELVPVRDEEEKQVVLKAVNYYDEGMTPFDAFHAATAETRRLDVLSSERDYEDIEVSRVPLEPTDEQEE</sequence>
<organism evidence="2 3">
    <name type="scientific">Halospeciosus flavus</name>
    <dbReference type="NCBI Taxonomy" id="3032283"/>
    <lineage>
        <taxon>Archaea</taxon>
        <taxon>Methanobacteriati</taxon>
        <taxon>Methanobacteriota</taxon>
        <taxon>Stenosarchaea group</taxon>
        <taxon>Halobacteria</taxon>
        <taxon>Halobacteriales</taxon>
        <taxon>Halobacteriaceae</taxon>
        <taxon>Halospeciosus</taxon>
    </lineage>
</organism>
<evidence type="ECO:0000313" key="3">
    <source>
        <dbReference type="Proteomes" id="UP001596447"/>
    </source>
</evidence>
<dbReference type="InterPro" id="IPR002716">
    <property type="entry name" value="PIN_dom"/>
</dbReference>
<feature type="domain" description="PIN" evidence="1">
    <location>
        <begin position="3"/>
        <end position="115"/>
    </location>
</feature>
<name>A0ABD5Z6B6_9EURY</name>
<dbReference type="Pfam" id="PF01850">
    <property type="entry name" value="PIN"/>
    <property type="match status" value="1"/>
</dbReference>
<accession>A0ABD5Z6B6</accession>
<dbReference type="Proteomes" id="UP001596447">
    <property type="component" value="Unassembled WGS sequence"/>
</dbReference>
<dbReference type="EMBL" id="JBHTAR010000011">
    <property type="protein sequence ID" value="MFC7200701.1"/>
    <property type="molecule type" value="Genomic_DNA"/>
</dbReference>
<evidence type="ECO:0000313" key="2">
    <source>
        <dbReference type="EMBL" id="MFC7200701.1"/>
    </source>
</evidence>
<dbReference type="Gene3D" id="3.40.50.1010">
    <property type="entry name" value="5'-nuclease"/>
    <property type="match status" value="1"/>
</dbReference>
<proteinExistence type="predicted"/>